<evidence type="ECO:0000313" key="3">
    <source>
        <dbReference type="Proteomes" id="UP000054988"/>
    </source>
</evidence>
<feature type="region of interest" description="Disordered" evidence="1">
    <location>
        <begin position="147"/>
        <end position="185"/>
    </location>
</feature>
<gene>
    <name evidence="2" type="ORF">WG66_9744</name>
</gene>
<evidence type="ECO:0000313" key="2">
    <source>
        <dbReference type="EMBL" id="KTB37683.1"/>
    </source>
</evidence>
<feature type="compositionally biased region" description="Basic and acidic residues" evidence="1">
    <location>
        <begin position="171"/>
        <end position="181"/>
    </location>
</feature>
<reference evidence="2 3" key="1">
    <citation type="submission" date="2015-12" db="EMBL/GenBank/DDBJ databases">
        <title>Draft genome sequence of Moniliophthora roreri, the causal agent of frosty pod rot of cacao.</title>
        <authorList>
            <person name="Aime M.C."/>
            <person name="Diaz-Valderrama J.R."/>
            <person name="Kijpornyongpan T."/>
            <person name="Phillips-Mora W."/>
        </authorList>
    </citation>
    <scope>NUCLEOTIDE SEQUENCE [LARGE SCALE GENOMIC DNA]</scope>
    <source>
        <strain evidence="2 3">MCA 2952</strain>
    </source>
</reference>
<proteinExistence type="predicted"/>
<dbReference type="EMBL" id="LATX01001829">
    <property type="protein sequence ID" value="KTB37683.1"/>
    <property type="molecule type" value="Genomic_DNA"/>
</dbReference>
<feature type="region of interest" description="Disordered" evidence="1">
    <location>
        <begin position="85"/>
        <end position="106"/>
    </location>
</feature>
<comment type="caution">
    <text evidence="2">The sequence shown here is derived from an EMBL/GenBank/DDBJ whole genome shotgun (WGS) entry which is preliminary data.</text>
</comment>
<dbReference type="Proteomes" id="UP000054988">
    <property type="component" value="Unassembled WGS sequence"/>
</dbReference>
<organism evidence="2 3">
    <name type="scientific">Moniliophthora roreri</name>
    <name type="common">Frosty pod rot fungus</name>
    <name type="synonym">Monilia roreri</name>
    <dbReference type="NCBI Taxonomy" id="221103"/>
    <lineage>
        <taxon>Eukaryota</taxon>
        <taxon>Fungi</taxon>
        <taxon>Dikarya</taxon>
        <taxon>Basidiomycota</taxon>
        <taxon>Agaricomycotina</taxon>
        <taxon>Agaricomycetes</taxon>
        <taxon>Agaricomycetidae</taxon>
        <taxon>Agaricales</taxon>
        <taxon>Marasmiineae</taxon>
        <taxon>Marasmiaceae</taxon>
        <taxon>Moniliophthora</taxon>
    </lineage>
</organism>
<evidence type="ECO:0000256" key="1">
    <source>
        <dbReference type="SAM" id="MobiDB-lite"/>
    </source>
</evidence>
<accession>A0A0W0FMZ6</accession>
<name>A0A0W0FMZ6_MONRR</name>
<dbReference type="AlphaFoldDB" id="A0A0W0FMZ6"/>
<sequence length="204" mass="22280">MDLDSIAVPHEVQPCNISSNTQVSADSYKTTENYPTSDISDLGGCTYPQPTRIWKDPEVLKAMALEMPILEFPAEVLEPEYPPFPVHKPSKKPNRGGIAGRSGSPEGAACQMEAVAGCIRGDRGWADFGMAGGKRVEKEQVERLRREHEEHARARNTTLAAGEDDGTYEIPRARRSAEGKKGKGVTKFRFNGVEVPSPGSAVLW</sequence>
<protein>
    <submittedName>
        <fullName evidence="2">Uncharacterized protein</fullName>
    </submittedName>
</protein>